<dbReference type="InterPro" id="IPR050109">
    <property type="entry name" value="HTH-type_TetR-like_transc_reg"/>
</dbReference>
<dbReference type="InterPro" id="IPR001647">
    <property type="entry name" value="HTH_TetR"/>
</dbReference>
<reference evidence="6" key="1">
    <citation type="submission" date="2023-08" db="EMBL/GenBank/DDBJ databases">
        <title>The draft genome of Tsukamurella strandjordii strain 050030.</title>
        <authorList>
            <person name="Zhao F."/>
            <person name="Feng Y."/>
            <person name="Zong Z."/>
        </authorList>
    </citation>
    <scope>NUCLEOTIDE SEQUENCE</scope>
    <source>
        <strain evidence="6">050030</strain>
    </source>
</reference>
<feature type="domain" description="HTH tetR-type" evidence="5">
    <location>
        <begin position="18"/>
        <end position="78"/>
    </location>
</feature>
<dbReference type="PANTHER" id="PTHR30055:SF234">
    <property type="entry name" value="HTH-TYPE TRANSCRIPTIONAL REGULATOR BETI"/>
    <property type="match status" value="1"/>
</dbReference>
<dbReference type="GO" id="GO:0003700">
    <property type="term" value="F:DNA-binding transcription factor activity"/>
    <property type="evidence" value="ECO:0007669"/>
    <property type="project" value="TreeGrafter"/>
</dbReference>
<dbReference type="PRINTS" id="PR00455">
    <property type="entry name" value="HTHTETR"/>
</dbReference>
<keyword evidence="2 4" id="KW-0238">DNA-binding</keyword>
<evidence type="ECO:0000313" key="7">
    <source>
        <dbReference type="Proteomes" id="UP001178281"/>
    </source>
</evidence>
<evidence type="ECO:0000313" key="6">
    <source>
        <dbReference type="EMBL" id="MDP0399760.1"/>
    </source>
</evidence>
<dbReference type="RefSeq" id="WP_305112308.1">
    <property type="nucleotide sequence ID" value="NZ_JAUTIX010000007.1"/>
</dbReference>
<dbReference type="PROSITE" id="PS50977">
    <property type="entry name" value="HTH_TETR_2"/>
    <property type="match status" value="1"/>
</dbReference>
<organism evidence="6 7">
    <name type="scientific">Tsukamurella strandjordii</name>
    <dbReference type="NCBI Taxonomy" id="147577"/>
    <lineage>
        <taxon>Bacteria</taxon>
        <taxon>Bacillati</taxon>
        <taxon>Actinomycetota</taxon>
        <taxon>Actinomycetes</taxon>
        <taxon>Mycobacteriales</taxon>
        <taxon>Tsukamurellaceae</taxon>
        <taxon>Tsukamurella</taxon>
    </lineage>
</organism>
<evidence type="ECO:0000256" key="1">
    <source>
        <dbReference type="ARBA" id="ARBA00023015"/>
    </source>
</evidence>
<dbReference type="PANTHER" id="PTHR30055">
    <property type="entry name" value="HTH-TYPE TRANSCRIPTIONAL REGULATOR RUTR"/>
    <property type="match status" value="1"/>
</dbReference>
<dbReference type="Proteomes" id="UP001178281">
    <property type="component" value="Unassembled WGS sequence"/>
</dbReference>
<evidence type="ECO:0000256" key="4">
    <source>
        <dbReference type="PROSITE-ProRule" id="PRU00335"/>
    </source>
</evidence>
<evidence type="ECO:0000256" key="2">
    <source>
        <dbReference type="ARBA" id="ARBA00023125"/>
    </source>
</evidence>
<proteinExistence type="predicted"/>
<feature type="DNA-binding region" description="H-T-H motif" evidence="4">
    <location>
        <begin position="41"/>
        <end position="60"/>
    </location>
</feature>
<dbReference type="InterPro" id="IPR009057">
    <property type="entry name" value="Homeodomain-like_sf"/>
</dbReference>
<gene>
    <name evidence="6" type="ORF">Q7X28_17705</name>
</gene>
<evidence type="ECO:0000259" key="5">
    <source>
        <dbReference type="PROSITE" id="PS50977"/>
    </source>
</evidence>
<dbReference type="Pfam" id="PF00440">
    <property type="entry name" value="TetR_N"/>
    <property type="match status" value="1"/>
</dbReference>
<dbReference type="GO" id="GO:0000976">
    <property type="term" value="F:transcription cis-regulatory region binding"/>
    <property type="evidence" value="ECO:0007669"/>
    <property type="project" value="TreeGrafter"/>
</dbReference>
<protein>
    <submittedName>
        <fullName evidence="6">TetR/AcrR family transcriptional regulator</fullName>
    </submittedName>
</protein>
<keyword evidence="7" id="KW-1185">Reference proteome</keyword>
<accession>A0AA90NDA9</accession>
<keyword evidence="3" id="KW-0804">Transcription</keyword>
<dbReference type="EMBL" id="JAUTIX010000007">
    <property type="protein sequence ID" value="MDP0399760.1"/>
    <property type="molecule type" value="Genomic_DNA"/>
</dbReference>
<keyword evidence="1" id="KW-0805">Transcription regulation</keyword>
<dbReference type="SUPFAM" id="SSF46689">
    <property type="entry name" value="Homeodomain-like"/>
    <property type="match status" value="1"/>
</dbReference>
<name>A0AA90NDA9_9ACTN</name>
<evidence type="ECO:0000256" key="3">
    <source>
        <dbReference type="ARBA" id="ARBA00023163"/>
    </source>
</evidence>
<sequence length="190" mass="19953">MSSAPSDLPRRRLTPTQADTVAKLCAAVPAVLAEHGVDGFTVRLAARAAGVSPATAYTYFSSKNHLIAEVFARRVEAELVDPDPAASPRDRLLEVLCGLVDLVLIDPQFATAVNTALLGHEPDAQVVRLRVGLLIRGRLAEALGPGAPSGLVESVELAYSGVLVQAGMGYLDVVASKAALTRAVDLMMRD</sequence>
<comment type="caution">
    <text evidence="6">The sequence shown here is derived from an EMBL/GenBank/DDBJ whole genome shotgun (WGS) entry which is preliminary data.</text>
</comment>
<dbReference type="Gene3D" id="1.10.357.10">
    <property type="entry name" value="Tetracycline Repressor, domain 2"/>
    <property type="match status" value="1"/>
</dbReference>
<dbReference type="AlphaFoldDB" id="A0AA90NDA9"/>